<dbReference type="Proteomes" id="UP000257109">
    <property type="component" value="Unassembled WGS sequence"/>
</dbReference>
<comment type="caution">
    <text evidence="1">The sequence shown here is derived from an EMBL/GenBank/DDBJ whole genome shotgun (WGS) entry which is preliminary data.</text>
</comment>
<proteinExistence type="predicted"/>
<accession>A0A371ETN1</accession>
<protein>
    <recommendedName>
        <fullName evidence="3">Mitochondrial protein</fullName>
    </recommendedName>
</protein>
<keyword evidence="2" id="KW-1185">Reference proteome</keyword>
<feature type="non-terminal residue" evidence="1">
    <location>
        <position position="1"/>
    </location>
</feature>
<organism evidence="1 2">
    <name type="scientific">Mucuna pruriens</name>
    <name type="common">Velvet bean</name>
    <name type="synonym">Dolichos pruriens</name>
    <dbReference type="NCBI Taxonomy" id="157652"/>
    <lineage>
        <taxon>Eukaryota</taxon>
        <taxon>Viridiplantae</taxon>
        <taxon>Streptophyta</taxon>
        <taxon>Embryophyta</taxon>
        <taxon>Tracheophyta</taxon>
        <taxon>Spermatophyta</taxon>
        <taxon>Magnoliopsida</taxon>
        <taxon>eudicotyledons</taxon>
        <taxon>Gunneridae</taxon>
        <taxon>Pentapetalae</taxon>
        <taxon>rosids</taxon>
        <taxon>fabids</taxon>
        <taxon>Fabales</taxon>
        <taxon>Fabaceae</taxon>
        <taxon>Papilionoideae</taxon>
        <taxon>50 kb inversion clade</taxon>
        <taxon>NPAAA clade</taxon>
        <taxon>indigoferoid/millettioid clade</taxon>
        <taxon>Phaseoleae</taxon>
        <taxon>Mucuna</taxon>
    </lineage>
</organism>
<evidence type="ECO:0008006" key="3">
    <source>
        <dbReference type="Google" id="ProtNLM"/>
    </source>
</evidence>
<gene>
    <name evidence="1" type="ORF">CR513_51608</name>
</gene>
<evidence type="ECO:0000313" key="1">
    <source>
        <dbReference type="EMBL" id="RDX69299.1"/>
    </source>
</evidence>
<dbReference type="STRING" id="157652.A0A371ETN1"/>
<dbReference type="EMBL" id="QJKJ01012170">
    <property type="protein sequence ID" value="RDX69299.1"/>
    <property type="molecule type" value="Genomic_DNA"/>
</dbReference>
<dbReference type="AlphaFoldDB" id="A0A371ETN1"/>
<reference evidence="1" key="1">
    <citation type="submission" date="2018-05" db="EMBL/GenBank/DDBJ databases">
        <title>Draft genome of Mucuna pruriens seed.</title>
        <authorList>
            <person name="Nnadi N.E."/>
            <person name="Vos R."/>
            <person name="Hasami M.H."/>
            <person name="Devisetty U.K."/>
            <person name="Aguiy J.C."/>
        </authorList>
    </citation>
    <scope>NUCLEOTIDE SEQUENCE [LARGE SCALE GENOMIC DNA]</scope>
    <source>
        <strain evidence="1">JCA_2017</strain>
    </source>
</reference>
<dbReference type="PANTHER" id="PTHR11439:SF483">
    <property type="entry name" value="PEPTIDE SYNTHASE GLIP-LIKE, PUTATIVE (AFU_ORTHOLOGUE AFUA_3G12920)-RELATED"/>
    <property type="match status" value="1"/>
</dbReference>
<dbReference type="PANTHER" id="PTHR11439">
    <property type="entry name" value="GAG-POL-RELATED RETROTRANSPOSON"/>
    <property type="match status" value="1"/>
</dbReference>
<evidence type="ECO:0000313" key="2">
    <source>
        <dbReference type="Proteomes" id="UP000257109"/>
    </source>
</evidence>
<dbReference type="OrthoDB" id="1922643at2759"/>
<sequence>MENLKPISTPVEKKLKLTKESEGKMVDATQYKSLIGSLRYLTATRLDIVHGVGLLRRFIDEPLVCHLQGAKRILCYIKGTITDGIFYTSNKDVKLVGYIDSDSMAGDVGTQKSTSNIMVFKKITNCCTLNSRSRIYSNNQLCYAYSLAKKNSINGAPKP</sequence>
<name>A0A371ETN1_MUCPR</name>